<dbReference type="Proteomes" id="UP000266698">
    <property type="component" value="Unassembled WGS sequence"/>
</dbReference>
<accession>A0A396FM96</accession>
<evidence type="ECO:0000313" key="1">
    <source>
        <dbReference type="EMBL" id="RHL80688.1"/>
    </source>
</evidence>
<protein>
    <submittedName>
        <fullName evidence="1">DUF1819 family protein</fullName>
    </submittedName>
</protein>
<dbReference type="InterPro" id="IPR014948">
    <property type="entry name" value="BrxA"/>
</dbReference>
<proteinExistence type="predicted"/>
<reference evidence="1 2" key="1">
    <citation type="submission" date="2018-08" db="EMBL/GenBank/DDBJ databases">
        <title>A genome reference for cultivated species of the human gut microbiota.</title>
        <authorList>
            <person name="Zou Y."/>
            <person name="Xue W."/>
            <person name="Luo G."/>
        </authorList>
    </citation>
    <scope>NUCLEOTIDE SEQUENCE [LARGE SCALE GENOMIC DNA]</scope>
    <source>
        <strain evidence="1 2">AF36-2BH</strain>
    </source>
</reference>
<gene>
    <name evidence="1" type="ORF">DW001_05765</name>
</gene>
<dbReference type="InterPro" id="IPR023137">
    <property type="entry name" value="BrxA_sf"/>
</dbReference>
<name>A0A396FM96_9FIRM</name>
<dbReference type="RefSeq" id="WP_118375193.1">
    <property type="nucleotide sequence ID" value="NZ_QRPB01000005.1"/>
</dbReference>
<dbReference type="Pfam" id="PF08849">
    <property type="entry name" value="BrxA"/>
    <property type="match status" value="1"/>
</dbReference>
<organism evidence="1 2">
    <name type="scientific">Agathobacter rectalis</name>
    <dbReference type="NCBI Taxonomy" id="39491"/>
    <lineage>
        <taxon>Bacteria</taxon>
        <taxon>Bacillati</taxon>
        <taxon>Bacillota</taxon>
        <taxon>Clostridia</taxon>
        <taxon>Lachnospirales</taxon>
        <taxon>Lachnospiraceae</taxon>
        <taxon>Agathobacter</taxon>
    </lineage>
</organism>
<sequence>MVEETYSAGLISQSFWFVEMKKVIKLIDDGKSEEEIKKMCIDENLFGAAKEYRAKRIYGYIWNRVKRLDKALIDLFCTSDLATQKVINLIAILRSDRLFFEFMFEVYREKNILGIPVIEDADVNIFFKNKEIQSEDIVAWTDGTKRRLRSIYFNYLTDANLLTAVEKKKTITPPILDIALERYLEACGESAMIKAITGVD</sequence>
<comment type="caution">
    <text evidence="1">The sequence shown here is derived from an EMBL/GenBank/DDBJ whole genome shotgun (WGS) entry which is preliminary data.</text>
</comment>
<dbReference type="AlphaFoldDB" id="A0A396FM96"/>
<dbReference type="EMBL" id="QRPB01000005">
    <property type="protein sequence ID" value="RHL80688.1"/>
    <property type="molecule type" value="Genomic_DNA"/>
</dbReference>
<dbReference type="Gene3D" id="1.10.3540.10">
    <property type="entry name" value="uncharacterized protein from magnetospirillum magneticum domain"/>
    <property type="match status" value="1"/>
</dbReference>
<evidence type="ECO:0000313" key="2">
    <source>
        <dbReference type="Proteomes" id="UP000266698"/>
    </source>
</evidence>